<protein>
    <recommendedName>
        <fullName evidence="4">Secreted protein</fullName>
    </recommendedName>
</protein>
<reference evidence="2 3" key="1">
    <citation type="submission" date="2024-02" db="EMBL/GenBank/DDBJ databases">
        <title>De novo assembly and annotation of 12 fungi associated with fruit tree decline syndrome in Ontario, Canada.</title>
        <authorList>
            <person name="Sulman M."/>
            <person name="Ellouze W."/>
            <person name="Ilyukhin E."/>
        </authorList>
    </citation>
    <scope>NUCLEOTIDE SEQUENCE [LARGE SCALE GENOMIC DNA]</scope>
    <source>
        <strain evidence="2 3">FDS-637</strain>
    </source>
</reference>
<dbReference type="EMBL" id="JAJVCZ030000001">
    <property type="protein sequence ID" value="KAL0265000.1"/>
    <property type="molecule type" value="Genomic_DNA"/>
</dbReference>
<comment type="caution">
    <text evidence="2">The sequence shown here is derived from an EMBL/GenBank/DDBJ whole genome shotgun (WGS) entry which is preliminary data.</text>
</comment>
<gene>
    <name evidence="2" type="ORF">SLS55_000956</name>
</gene>
<evidence type="ECO:0000313" key="3">
    <source>
        <dbReference type="Proteomes" id="UP001430584"/>
    </source>
</evidence>
<name>A0ABR3CYB3_9PEZI</name>
<evidence type="ECO:0000313" key="2">
    <source>
        <dbReference type="EMBL" id="KAL0265000.1"/>
    </source>
</evidence>
<dbReference type="GeneID" id="92005041"/>
<feature type="chain" id="PRO_5046695510" description="Secreted protein" evidence="1">
    <location>
        <begin position="19"/>
        <end position="135"/>
    </location>
</feature>
<keyword evidence="3" id="KW-1185">Reference proteome</keyword>
<evidence type="ECO:0008006" key="4">
    <source>
        <dbReference type="Google" id="ProtNLM"/>
    </source>
</evidence>
<keyword evidence="1" id="KW-0732">Signal</keyword>
<dbReference type="Proteomes" id="UP001430584">
    <property type="component" value="Unassembled WGS sequence"/>
</dbReference>
<proteinExistence type="predicted"/>
<accession>A0ABR3CYB3</accession>
<feature type="signal peptide" evidence="1">
    <location>
        <begin position="1"/>
        <end position="18"/>
    </location>
</feature>
<sequence>MYASAVLTLVIGTLGAVASPVSSPNNDVHQLVRRDNQCKSLYGGSDIRWSIYLDNDAYYNKKCGNGCLDNIRGRCGVVTSWECSRDANNRAHMNFYTTIGCSNYDMTQALHACTKKEQTIDCTDSGINEAPSLGF</sequence>
<dbReference type="RefSeq" id="XP_066637740.1">
    <property type="nucleotide sequence ID" value="XM_066772461.1"/>
</dbReference>
<organism evidence="2 3">
    <name type="scientific">Diplodia seriata</name>
    <dbReference type="NCBI Taxonomy" id="420778"/>
    <lineage>
        <taxon>Eukaryota</taxon>
        <taxon>Fungi</taxon>
        <taxon>Dikarya</taxon>
        <taxon>Ascomycota</taxon>
        <taxon>Pezizomycotina</taxon>
        <taxon>Dothideomycetes</taxon>
        <taxon>Dothideomycetes incertae sedis</taxon>
        <taxon>Botryosphaeriales</taxon>
        <taxon>Botryosphaeriaceae</taxon>
        <taxon>Diplodia</taxon>
    </lineage>
</organism>
<evidence type="ECO:0000256" key="1">
    <source>
        <dbReference type="SAM" id="SignalP"/>
    </source>
</evidence>